<name>A0ABZ0IIY2_9GAMM</name>
<dbReference type="GO" id="GO:0032259">
    <property type="term" value="P:methylation"/>
    <property type="evidence" value="ECO:0007669"/>
    <property type="project" value="UniProtKB-KW"/>
</dbReference>
<dbReference type="PIRSF" id="PIRSF031679">
    <property type="entry name" value="Mtase_Alr7345_prd"/>
    <property type="match status" value="1"/>
</dbReference>
<proteinExistence type="predicted"/>
<dbReference type="InterPro" id="IPR016980">
    <property type="entry name" value="S-AdoMet-dep_MeTrfase_Alr7345"/>
</dbReference>
<dbReference type="SUPFAM" id="SSF53335">
    <property type="entry name" value="S-adenosyl-L-methionine-dependent methyltransferases"/>
    <property type="match status" value="1"/>
</dbReference>
<protein>
    <submittedName>
        <fullName evidence="2">Methyltransferase</fullName>
    </submittedName>
</protein>
<keyword evidence="2" id="KW-0808">Transferase</keyword>
<dbReference type="RefSeq" id="WP_407329533.1">
    <property type="nucleotide sequence ID" value="NZ_CP136865.1"/>
</dbReference>
<organism evidence="2 3">
    <name type="scientific">Congregibacter brevis</name>
    <dbReference type="NCBI Taxonomy" id="3081201"/>
    <lineage>
        <taxon>Bacteria</taxon>
        <taxon>Pseudomonadati</taxon>
        <taxon>Pseudomonadota</taxon>
        <taxon>Gammaproteobacteria</taxon>
        <taxon>Cellvibrionales</taxon>
        <taxon>Halieaceae</taxon>
        <taxon>Congregibacter</taxon>
    </lineage>
</organism>
<dbReference type="PROSITE" id="PS51257">
    <property type="entry name" value="PROKAR_LIPOPROTEIN"/>
    <property type="match status" value="1"/>
</dbReference>
<evidence type="ECO:0000313" key="2">
    <source>
        <dbReference type="EMBL" id="WOJ98250.1"/>
    </source>
</evidence>
<dbReference type="Proteomes" id="UP001626549">
    <property type="component" value="Chromosome"/>
</dbReference>
<accession>A0ABZ0IIY2</accession>
<dbReference type="InterPro" id="IPR029063">
    <property type="entry name" value="SAM-dependent_MTases_sf"/>
</dbReference>
<evidence type="ECO:0000313" key="3">
    <source>
        <dbReference type="Proteomes" id="UP001626549"/>
    </source>
</evidence>
<dbReference type="EMBL" id="CP136865">
    <property type="protein sequence ID" value="WOJ98250.1"/>
    <property type="molecule type" value="Genomic_DNA"/>
</dbReference>
<evidence type="ECO:0000256" key="1">
    <source>
        <dbReference type="SAM" id="SignalP"/>
    </source>
</evidence>
<sequence length="321" mass="34452">MFDLFRYSTSKTFLFTALALSLGACQSDDAPVAESDRAAETATMVTEAEPTATLEPAAAAEQDSLAAVLATQPDKVQARYAARHPAETLTFFGVEPGMTVLEALPGGGWYSKILAPYLGESGTLVGVDYSPSLFPLFGFFSEEQLKAKETWVDDWLEEARAWFDTPVADLDAFQFGELPERLEGEVDAVLFVRALHNLARFEGDGGFLTAALMNTKAALKPGGVVGVVQHMAPEDASDAWADGSAGYLKKSFVIAQLEAAGFELIGESDINVNPLDQPTSEDIVWRLPPTLSGSKDNPELAAAMTAVGESTRMTLLFKKPE</sequence>
<feature type="signal peptide" evidence="1">
    <location>
        <begin position="1"/>
        <end position="26"/>
    </location>
</feature>
<reference evidence="2 3" key="1">
    <citation type="submission" date="2023-10" db="EMBL/GenBank/DDBJ databases">
        <title>Two novel species belonging to the OM43/NOR5 clade.</title>
        <authorList>
            <person name="Park M."/>
        </authorList>
    </citation>
    <scope>NUCLEOTIDE SEQUENCE [LARGE SCALE GENOMIC DNA]</scope>
    <source>
        <strain evidence="2 3">IMCC45268</strain>
    </source>
</reference>
<keyword evidence="3" id="KW-1185">Reference proteome</keyword>
<dbReference type="Gene3D" id="3.40.50.150">
    <property type="entry name" value="Vaccinia Virus protein VP39"/>
    <property type="match status" value="1"/>
</dbReference>
<keyword evidence="1" id="KW-0732">Signal</keyword>
<gene>
    <name evidence="2" type="ORF">R0137_06690</name>
</gene>
<feature type="chain" id="PRO_5045859656" evidence="1">
    <location>
        <begin position="27"/>
        <end position="321"/>
    </location>
</feature>
<keyword evidence="2" id="KW-0489">Methyltransferase</keyword>
<dbReference type="GO" id="GO:0008168">
    <property type="term" value="F:methyltransferase activity"/>
    <property type="evidence" value="ECO:0007669"/>
    <property type="project" value="UniProtKB-KW"/>
</dbReference>